<reference evidence="6" key="1">
    <citation type="submission" date="2023-03" db="EMBL/GenBank/DDBJ databases">
        <title>Draft genome sequence of a Mycolicibacterium mageritense strain H4_3_1 isolated from a hybrid biological-inorganic system reactor.</title>
        <authorList>
            <person name="Feng X."/>
            <person name="Kazama D."/>
            <person name="Sato K."/>
            <person name="Kobayashi H."/>
        </authorList>
    </citation>
    <scope>NUCLEOTIDE SEQUENCE</scope>
    <source>
        <strain evidence="6">H4_3_1</strain>
    </source>
</reference>
<dbReference type="InterPro" id="IPR001647">
    <property type="entry name" value="HTH_TetR"/>
</dbReference>
<dbReference type="Pfam" id="PF00440">
    <property type="entry name" value="TetR_N"/>
    <property type="match status" value="1"/>
</dbReference>
<feature type="domain" description="HTH tetR-type" evidence="5">
    <location>
        <begin position="1"/>
        <end position="59"/>
    </location>
</feature>
<name>A0AAI8XRK8_MYCME</name>
<feature type="DNA-binding region" description="H-T-H motif" evidence="4">
    <location>
        <begin position="22"/>
        <end position="41"/>
    </location>
</feature>
<dbReference type="GO" id="GO:0003700">
    <property type="term" value="F:DNA-binding transcription factor activity"/>
    <property type="evidence" value="ECO:0007669"/>
    <property type="project" value="TreeGrafter"/>
</dbReference>
<gene>
    <name evidence="6" type="ORF">hbim_06209</name>
</gene>
<dbReference type="InterPro" id="IPR050109">
    <property type="entry name" value="HTH-type_TetR-like_transc_reg"/>
</dbReference>
<dbReference type="PRINTS" id="PR00455">
    <property type="entry name" value="HTHTETR"/>
</dbReference>
<dbReference type="EMBL" id="AP027452">
    <property type="protein sequence ID" value="BDY32246.1"/>
    <property type="molecule type" value="Genomic_DNA"/>
</dbReference>
<evidence type="ECO:0000256" key="1">
    <source>
        <dbReference type="ARBA" id="ARBA00023015"/>
    </source>
</evidence>
<dbReference type="PANTHER" id="PTHR30055:SF234">
    <property type="entry name" value="HTH-TYPE TRANSCRIPTIONAL REGULATOR BETI"/>
    <property type="match status" value="1"/>
</dbReference>
<evidence type="ECO:0000256" key="4">
    <source>
        <dbReference type="PROSITE-ProRule" id="PRU00335"/>
    </source>
</evidence>
<dbReference type="PROSITE" id="PS01081">
    <property type="entry name" value="HTH_TETR_1"/>
    <property type="match status" value="1"/>
</dbReference>
<proteinExistence type="predicted"/>
<organism evidence="6 7">
    <name type="scientific">Mycolicibacterium mageritense</name>
    <name type="common">Mycobacterium mageritense</name>
    <dbReference type="NCBI Taxonomy" id="53462"/>
    <lineage>
        <taxon>Bacteria</taxon>
        <taxon>Bacillati</taxon>
        <taxon>Actinomycetota</taxon>
        <taxon>Actinomycetes</taxon>
        <taxon>Mycobacteriales</taxon>
        <taxon>Mycobacteriaceae</taxon>
        <taxon>Mycolicibacterium</taxon>
    </lineage>
</organism>
<dbReference type="Gene3D" id="1.10.357.10">
    <property type="entry name" value="Tetracycline Repressor, domain 2"/>
    <property type="match status" value="1"/>
</dbReference>
<evidence type="ECO:0000259" key="5">
    <source>
        <dbReference type="PROSITE" id="PS50977"/>
    </source>
</evidence>
<dbReference type="RefSeq" id="WP_276821851.1">
    <property type="nucleotide sequence ID" value="NZ_AP027452.1"/>
</dbReference>
<keyword evidence="3" id="KW-0804">Transcription</keyword>
<dbReference type="AlphaFoldDB" id="A0AAI8XRK8"/>
<dbReference type="GO" id="GO:0000976">
    <property type="term" value="F:transcription cis-regulatory region binding"/>
    <property type="evidence" value="ECO:0007669"/>
    <property type="project" value="TreeGrafter"/>
</dbReference>
<sequence length="139" mass="14838">MADHVLDAAKIVFIRTGFSSATLTAIAEQARVSPGTIYRRWTSKREIVVAVVRRDLHTEAARIRHQILDRCDLDTVVIDTFTALYLFMRSHPLVGGSLVGGAAVDPSGSSVGNSPVFGTAGQLFTDLVAEAASARGVAR</sequence>
<dbReference type="PROSITE" id="PS50977">
    <property type="entry name" value="HTH_TETR_2"/>
    <property type="match status" value="1"/>
</dbReference>
<protein>
    <recommendedName>
        <fullName evidence="5">HTH tetR-type domain-containing protein</fullName>
    </recommendedName>
</protein>
<keyword evidence="1" id="KW-0805">Transcription regulation</keyword>
<accession>A0AAI8XRK8</accession>
<evidence type="ECO:0000313" key="7">
    <source>
        <dbReference type="Proteomes" id="UP001241092"/>
    </source>
</evidence>
<evidence type="ECO:0000313" key="6">
    <source>
        <dbReference type="EMBL" id="BDY32246.1"/>
    </source>
</evidence>
<dbReference type="PANTHER" id="PTHR30055">
    <property type="entry name" value="HTH-TYPE TRANSCRIPTIONAL REGULATOR RUTR"/>
    <property type="match status" value="1"/>
</dbReference>
<dbReference type="InterPro" id="IPR009057">
    <property type="entry name" value="Homeodomain-like_sf"/>
</dbReference>
<dbReference type="SUPFAM" id="SSF46689">
    <property type="entry name" value="Homeodomain-like"/>
    <property type="match status" value="1"/>
</dbReference>
<evidence type="ECO:0000256" key="2">
    <source>
        <dbReference type="ARBA" id="ARBA00023125"/>
    </source>
</evidence>
<dbReference type="InterPro" id="IPR023772">
    <property type="entry name" value="DNA-bd_HTH_TetR-type_CS"/>
</dbReference>
<keyword evidence="2 4" id="KW-0238">DNA-binding</keyword>
<evidence type="ECO:0000256" key="3">
    <source>
        <dbReference type="ARBA" id="ARBA00023163"/>
    </source>
</evidence>
<dbReference type="Proteomes" id="UP001241092">
    <property type="component" value="Chromosome"/>
</dbReference>